<evidence type="ECO:0000256" key="5">
    <source>
        <dbReference type="PROSITE-ProRule" id="PRU01023"/>
    </source>
</evidence>
<dbReference type="EMBL" id="PRFC01000328">
    <property type="protein sequence ID" value="PWU91955.1"/>
    <property type="molecule type" value="Genomic_DNA"/>
</dbReference>
<dbReference type="OrthoDB" id="427002at2759"/>
<dbReference type="AlphaFoldDB" id="A0A2V2V5Z4"/>
<feature type="binding site" evidence="5">
    <location>
        <position position="204"/>
    </location>
    <ligand>
        <name>S-adenosyl-L-methionine</name>
        <dbReference type="ChEBI" id="CHEBI:59789"/>
    </ligand>
</feature>
<dbReference type="PANTHER" id="PTHR22807">
    <property type="entry name" value="NOP2 YEAST -RELATED NOL1/NOP2/FMU SUN DOMAIN-CONTAINING"/>
    <property type="match status" value="1"/>
</dbReference>
<evidence type="ECO:0000313" key="8">
    <source>
        <dbReference type="Proteomes" id="UP000246078"/>
    </source>
</evidence>
<feature type="binding site" evidence="5">
    <location>
        <position position="298"/>
    </location>
    <ligand>
        <name>S-adenosyl-L-methionine</name>
        <dbReference type="ChEBI" id="CHEBI:59789"/>
    </ligand>
</feature>
<dbReference type="InterPro" id="IPR049560">
    <property type="entry name" value="MeTrfase_RsmB-F_NOP2_cat"/>
</dbReference>
<dbReference type="InterPro" id="IPR029063">
    <property type="entry name" value="SAM-dependent_MTases_sf"/>
</dbReference>
<evidence type="ECO:0000256" key="3">
    <source>
        <dbReference type="ARBA" id="ARBA00022691"/>
    </source>
</evidence>
<comment type="caution">
    <text evidence="5">Lacks conserved residue(s) required for the propagation of feature annotation.</text>
</comment>
<feature type="domain" description="SAM-dependent MTase RsmB/NOP-type" evidence="6">
    <location>
        <begin position="54"/>
        <end position="502"/>
    </location>
</feature>
<accession>A0A2V2V5Z4</accession>
<keyword evidence="2 5" id="KW-0808">Transferase</keyword>
<dbReference type="VEuPathDB" id="TriTrypDB:TcBrA4_0129540"/>
<name>A0A2V2V5Z4_TRYCR</name>
<sequence>MEAPCDTAALGYPETFTGEFIRYCLVHHLPPLLFHDLSEVLERIPRYIRVRPQYMLKNIVMPPEDNNVAGEVAARQERCQIKAQIAASFGVSSASVEEVEWLPNPYYYAVPRGVAMSRAAIYQIGMVSAMDAASVAAVVALRPCQGDLVWDVCCSPGMKLSLIADAIGETGVAVGTDINLNRLFTARSVLRKHQAGNVCLFAADGTSFTLHEAAAALDEMISSGKPGGNGLTPWEERKLRRFRKRRHEMSVETATASIGMKEERELAVAFSTVHARERICCIEKWKNEHQGFDRVLVDAECSHDGSLAHIFFNDATRKPFSAAKATPMTVSSGIDNAHRMQRLHLALQSDEKEAKVQEELSPLLQIQLNLLRNGYSQLKPGGTLVYCTCSFTYEQNEFIVRETVSRVNSSNDIKRQYNGEAVIRHPFLYTHETVSLEAISPIVRLTDAQAASLQERLKMDPDPYGILCAEVRNEEEATFTGVRLWPRNFATSFQFIAKIWKRPLCSSNTE</sequence>
<comment type="caution">
    <text evidence="7">The sequence shown here is derived from an EMBL/GenBank/DDBJ whole genome shotgun (WGS) entry which is preliminary data.</text>
</comment>
<dbReference type="PANTHER" id="PTHR22807:SF16">
    <property type="entry name" value="SAM-DEPENDENT MTASE RSMB_NOP-TYPE DOMAIN-CONTAINING PROTEIN"/>
    <property type="match status" value="1"/>
</dbReference>
<dbReference type="VEuPathDB" id="TriTrypDB:TcG_04059"/>
<reference evidence="7 8" key="1">
    <citation type="journal article" date="2018" name="Microb. Genom.">
        <title>Expanding an expanded genome: long-read sequencing of Trypanosoma cruzi.</title>
        <authorList>
            <person name="Berna L."/>
            <person name="Rodriguez M."/>
            <person name="Chiribao M.L."/>
            <person name="Parodi-Talice A."/>
            <person name="Pita S."/>
            <person name="Rijo G."/>
            <person name="Alvarez-Valin F."/>
            <person name="Robello C."/>
        </authorList>
    </citation>
    <scope>NUCLEOTIDE SEQUENCE [LARGE SCALE GENOMIC DNA]</scope>
    <source>
        <strain evidence="7 8">TCC</strain>
    </source>
</reference>
<dbReference type="SUPFAM" id="SSF53335">
    <property type="entry name" value="S-adenosyl-L-methionine-dependent methyltransferases"/>
    <property type="match status" value="1"/>
</dbReference>
<dbReference type="GO" id="GO:0003723">
    <property type="term" value="F:RNA binding"/>
    <property type="evidence" value="ECO:0007669"/>
    <property type="project" value="UniProtKB-UniRule"/>
</dbReference>
<evidence type="ECO:0000256" key="1">
    <source>
        <dbReference type="ARBA" id="ARBA00022603"/>
    </source>
</evidence>
<dbReference type="Pfam" id="PF01189">
    <property type="entry name" value="Methyltr_RsmB-F"/>
    <property type="match status" value="1"/>
</dbReference>
<evidence type="ECO:0000259" key="6">
    <source>
        <dbReference type="PROSITE" id="PS51686"/>
    </source>
</evidence>
<dbReference type="InterPro" id="IPR001678">
    <property type="entry name" value="MeTrfase_RsmB-F_NOP2_dom"/>
</dbReference>
<dbReference type="InterPro" id="IPR023267">
    <property type="entry name" value="RCMT"/>
</dbReference>
<evidence type="ECO:0000313" key="7">
    <source>
        <dbReference type="EMBL" id="PWU91955.1"/>
    </source>
</evidence>
<keyword evidence="3 5" id="KW-0949">S-adenosyl-L-methionine</keyword>
<dbReference type="VEuPathDB" id="TriTrypDB:ECC02_001693"/>
<feature type="active site" description="Nucleophile" evidence="5">
    <location>
        <position position="389"/>
    </location>
</feature>
<dbReference type="VEuPathDB" id="TriTrypDB:TCSYLVIO_004353"/>
<dbReference type="OMA" id="NEAIVEW"/>
<dbReference type="VEuPathDB" id="TriTrypDB:TcCLB.510329.230"/>
<evidence type="ECO:0000256" key="4">
    <source>
        <dbReference type="ARBA" id="ARBA00022884"/>
    </source>
</evidence>
<comment type="similarity">
    <text evidence="5">Belongs to the class I-like SAM-binding methyltransferase superfamily. RsmB/NOP family.</text>
</comment>
<dbReference type="VEuPathDB" id="TriTrypDB:TCDM_06507"/>
<dbReference type="Proteomes" id="UP000246078">
    <property type="component" value="Unassembled WGS sequence"/>
</dbReference>
<keyword evidence="4 5" id="KW-0694">RNA-binding</keyword>
<feature type="binding site" evidence="5">
    <location>
        <position position="177"/>
    </location>
    <ligand>
        <name>S-adenosyl-L-methionine</name>
        <dbReference type="ChEBI" id="CHEBI:59789"/>
    </ligand>
</feature>
<dbReference type="VEuPathDB" id="TriTrypDB:C3747_328g13"/>
<dbReference type="GO" id="GO:0001510">
    <property type="term" value="P:RNA methylation"/>
    <property type="evidence" value="ECO:0007669"/>
    <property type="project" value="InterPro"/>
</dbReference>
<protein>
    <recommendedName>
        <fullName evidence="6">SAM-dependent MTase RsmB/NOP-type domain-containing protein</fullName>
    </recommendedName>
</protein>
<dbReference type="VEuPathDB" id="TriTrypDB:TcCL_NonESM07734"/>
<organism evidence="7 8">
    <name type="scientific">Trypanosoma cruzi</name>
    <dbReference type="NCBI Taxonomy" id="5693"/>
    <lineage>
        <taxon>Eukaryota</taxon>
        <taxon>Discoba</taxon>
        <taxon>Euglenozoa</taxon>
        <taxon>Kinetoplastea</taxon>
        <taxon>Metakinetoplastina</taxon>
        <taxon>Trypanosomatida</taxon>
        <taxon>Trypanosomatidae</taxon>
        <taxon>Trypanosoma</taxon>
        <taxon>Schizotrypanum</taxon>
    </lineage>
</organism>
<dbReference type="PROSITE" id="PS51686">
    <property type="entry name" value="SAM_MT_RSMB_NOP"/>
    <property type="match status" value="1"/>
</dbReference>
<dbReference type="VEuPathDB" id="TriTrypDB:Tc_MARK_3154"/>
<dbReference type="GO" id="GO:0008173">
    <property type="term" value="F:RNA methyltransferase activity"/>
    <property type="evidence" value="ECO:0007669"/>
    <property type="project" value="InterPro"/>
</dbReference>
<dbReference type="VEuPathDB" id="TriTrypDB:TcCLB.507257.20"/>
<dbReference type="VEuPathDB" id="TriTrypDB:C4B63_23g124"/>
<evidence type="ECO:0000256" key="2">
    <source>
        <dbReference type="ARBA" id="ARBA00022679"/>
    </source>
</evidence>
<dbReference type="PRINTS" id="PR02008">
    <property type="entry name" value="RCMTFAMILY"/>
</dbReference>
<dbReference type="Gene3D" id="3.40.50.150">
    <property type="entry name" value="Vaccinia Virus protein VP39"/>
    <property type="match status" value="1"/>
</dbReference>
<gene>
    <name evidence="7" type="ORF">C3747_328g13</name>
</gene>
<keyword evidence="1 5" id="KW-0489">Methyltransferase</keyword>
<dbReference type="VEuPathDB" id="TriTrypDB:BCY84_15194"/>
<proteinExistence type="inferred from homology"/>